<name>A0A397C2L8_APHAT</name>
<dbReference type="EMBL" id="QUSZ01005243">
    <property type="protein sequence ID" value="RHY10570.1"/>
    <property type="molecule type" value="Genomic_DNA"/>
</dbReference>
<feature type="transmembrane region" description="Helical" evidence="7">
    <location>
        <begin position="126"/>
        <end position="144"/>
    </location>
</feature>
<evidence type="ECO:0000256" key="1">
    <source>
        <dbReference type="ARBA" id="ARBA00004141"/>
    </source>
</evidence>
<feature type="transmembrane region" description="Helical" evidence="7">
    <location>
        <begin position="7"/>
        <end position="29"/>
    </location>
</feature>
<evidence type="ECO:0000313" key="10">
    <source>
        <dbReference type="Proteomes" id="UP000265427"/>
    </source>
</evidence>
<dbReference type="InterPro" id="IPR009262">
    <property type="entry name" value="SLC35_F1/F2/F6"/>
</dbReference>
<evidence type="ECO:0008006" key="12">
    <source>
        <dbReference type="Google" id="ProtNLM"/>
    </source>
</evidence>
<feature type="transmembrane region" description="Helical" evidence="7">
    <location>
        <begin position="71"/>
        <end position="92"/>
    </location>
</feature>
<proteinExistence type="inferred from homology"/>
<dbReference type="SUPFAM" id="SSF103481">
    <property type="entry name" value="Multidrug resistance efflux transporter EmrE"/>
    <property type="match status" value="1"/>
</dbReference>
<feature type="transmembrane region" description="Helical" evidence="7">
    <location>
        <begin position="41"/>
        <end position="62"/>
    </location>
</feature>
<organism evidence="9 11">
    <name type="scientific">Aphanomyces astaci</name>
    <name type="common">Crayfish plague agent</name>
    <dbReference type="NCBI Taxonomy" id="112090"/>
    <lineage>
        <taxon>Eukaryota</taxon>
        <taxon>Sar</taxon>
        <taxon>Stramenopiles</taxon>
        <taxon>Oomycota</taxon>
        <taxon>Saprolegniomycetes</taxon>
        <taxon>Saprolegniales</taxon>
        <taxon>Verrucalvaceae</taxon>
        <taxon>Aphanomyces</taxon>
    </lineage>
</organism>
<feature type="transmembrane region" description="Helical" evidence="7">
    <location>
        <begin position="188"/>
        <end position="206"/>
    </location>
</feature>
<evidence type="ECO:0000256" key="2">
    <source>
        <dbReference type="ARBA" id="ARBA00007863"/>
    </source>
</evidence>
<evidence type="ECO:0000256" key="5">
    <source>
        <dbReference type="ARBA" id="ARBA00022989"/>
    </source>
</evidence>
<dbReference type="Pfam" id="PF06027">
    <property type="entry name" value="SLC35F"/>
    <property type="match status" value="1"/>
</dbReference>
<feature type="transmembrane region" description="Helical" evidence="7">
    <location>
        <begin position="250"/>
        <end position="272"/>
    </location>
</feature>
<protein>
    <recommendedName>
        <fullName evidence="12">EamA domain-containing protein</fullName>
    </recommendedName>
</protein>
<dbReference type="InterPro" id="IPR052221">
    <property type="entry name" value="SLC35F_Transporter"/>
</dbReference>
<dbReference type="PANTHER" id="PTHR14233">
    <property type="entry name" value="DUF914-RELATED"/>
    <property type="match status" value="1"/>
</dbReference>
<feature type="transmembrane region" description="Helical" evidence="7">
    <location>
        <begin position="156"/>
        <end position="176"/>
    </location>
</feature>
<keyword evidence="4 7" id="KW-0812">Transmembrane</keyword>
<dbReference type="VEuPathDB" id="FungiDB:H257_00938"/>
<evidence type="ECO:0000256" key="4">
    <source>
        <dbReference type="ARBA" id="ARBA00022692"/>
    </source>
</evidence>
<evidence type="ECO:0000256" key="7">
    <source>
        <dbReference type="SAM" id="Phobius"/>
    </source>
</evidence>
<dbReference type="PANTHER" id="PTHR14233:SF4">
    <property type="entry name" value="SOLUTE CARRIER FAMILY 35 MEMBER F2"/>
    <property type="match status" value="1"/>
</dbReference>
<dbReference type="GO" id="GO:0022857">
    <property type="term" value="F:transmembrane transporter activity"/>
    <property type="evidence" value="ECO:0007669"/>
    <property type="project" value="InterPro"/>
</dbReference>
<comment type="caution">
    <text evidence="9">The sequence shown here is derived from an EMBL/GenBank/DDBJ whole genome shotgun (WGS) entry which is preliminary data.</text>
</comment>
<comment type="similarity">
    <text evidence="2">Belongs to the SLC35F solute transporter family.</text>
</comment>
<reference evidence="10 11" key="1">
    <citation type="submission" date="2018-08" db="EMBL/GenBank/DDBJ databases">
        <title>Aphanomyces genome sequencing and annotation.</title>
        <authorList>
            <person name="Minardi D."/>
            <person name="Oidtmann B."/>
            <person name="Van Der Giezen M."/>
            <person name="Studholme D.J."/>
        </authorList>
    </citation>
    <scope>NUCLEOTIDE SEQUENCE [LARGE SCALE GENOMIC DNA]</scope>
    <source>
        <strain evidence="8 10">Kv</strain>
        <strain evidence="9 11">Yx</strain>
    </source>
</reference>
<dbReference type="EMBL" id="QUTA01001004">
    <property type="protein sequence ID" value="RHY36317.1"/>
    <property type="molecule type" value="Genomic_DNA"/>
</dbReference>
<dbReference type="Proteomes" id="UP000265427">
    <property type="component" value="Unassembled WGS sequence"/>
</dbReference>
<comment type="subcellular location">
    <subcellularLocation>
        <location evidence="1">Membrane</location>
        <topology evidence="1">Multi-pass membrane protein</topology>
    </subcellularLocation>
</comment>
<evidence type="ECO:0000256" key="3">
    <source>
        <dbReference type="ARBA" id="ARBA00022448"/>
    </source>
</evidence>
<sequence>MTSRSTWGSVAASALCGQAIIVTLVLQYIGTNYLHTTGTVLATFQTSVAYLVLAITCLPFVLSRPQIHRPWWLWLLLGFAHVEGHFCAIKAFGTNPNYSFMGILLHLAIPFQMLLAYLILRTRYSVTNYLGVFFIVLGAIIVMVCDTVDGSLASHLWSIGAAGFAAAALVLHKYTADLTLEVIPPVEIFGKVGAVAVVLSAVQMVILGEFSAMITTTVWNTATSTYFAGYTLAVLLFYAVTCASHHAIEILWFHLSLVLFNVYTALSITWLFQVAVTPVFLGVSGVVVVGVCLYGWQDPFERGFSRKLLDRMGGPEPTMDDAMMDSLVVPIVMALPYSPDHSDYGGESTSMYYLDSARNSYLSNPQPEDEPHMTSSPMVQETHVNHDVVYTKDYFEGKVIFTMEDVSPASTPRHSLADIVSYTSNHGTI</sequence>
<dbReference type="AlphaFoldDB" id="A0A397C2L8"/>
<feature type="transmembrane region" description="Helical" evidence="7">
    <location>
        <begin position="98"/>
        <end position="119"/>
    </location>
</feature>
<accession>A0A397C2L8</accession>
<evidence type="ECO:0000313" key="8">
    <source>
        <dbReference type="EMBL" id="RHY10570.1"/>
    </source>
</evidence>
<keyword evidence="3" id="KW-0813">Transport</keyword>
<keyword evidence="6 7" id="KW-0472">Membrane</keyword>
<dbReference type="Proteomes" id="UP000266239">
    <property type="component" value="Unassembled WGS sequence"/>
</dbReference>
<dbReference type="GO" id="GO:0016020">
    <property type="term" value="C:membrane"/>
    <property type="evidence" value="ECO:0007669"/>
    <property type="project" value="UniProtKB-SubCell"/>
</dbReference>
<keyword evidence="5 7" id="KW-1133">Transmembrane helix</keyword>
<evidence type="ECO:0000313" key="9">
    <source>
        <dbReference type="EMBL" id="RHY36317.1"/>
    </source>
</evidence>
<feature type="transmembrane region" description="Helical" evidence="7">
    <location>
        <begin position="278"/>
        <end position="296"/>
    </location>
</feature>
<dbReference type="InterPro" id="IPR037185">
    <property type="entry name" value="EmrE-like"/>
</dbReference>
<feature type="transmembrane region" description="Helical" evidence="7">
    <location>
        <begin position="226"/>
        <end position="243"/>
    </location>
</feature>
<gene>
    <name evidence="9" type="ORF">DYB25_002640</name>
    <name evidence="8" type="ORF">DYB36_001757</name>
</gene>
<evidence type="ECO:0000313" key="11">
    <source>
        <dbReference type="Proteomes" id="UP000266239"/>
    </source>
</evidence>
<evidence type="ECO:0000256" key="6">
    <source>
        <dbReference type="ARBA" id="ARBA00023136"/>
    </source>
</evidence>